<sequence>MYDRIYLQHHDEKYPATLSARTPIHIFIRIFFVDLSKTVRYKEIITHIDERELCILWTGCASAFFTFEFFAFEVLKVEFGFGNSNRILMSCGTSTSTWLPVEKSPKEREREIGDLGI</sequence>
<dbReference type="Proteomes" id="UP000308652">
    <property type="component" value="Unassembled WGS sequence"/>
</dbReference>
<reference evidence="1 2" key="1">
    <citation type="journal article" date="2019" name="Nat. Ecol. Evol.">
        <title>Megaphylogeny resolves global patterns of mushroom evolution.</title>
        <authorList>
            <person name="Varga T."/>
            <person name="Krizsan K."/>
            <person name="Foldi C."/>
            <person name="Dima B."/>
            <person name="Sanchez-Garcia M."/>
            <person name="Sanchez-Ramirez S."/>
            <person name="Szollosi G.J."/>
            <person name="Szarkandi J.G."/>
            <person name="Papp V."/>
            <person name="Albert L."/>
            <person name="Andreopoulos W."/>
            <person name="Angelini C."/>
            <person name="Antonin V."/>
            <person name="Barry K.W."/>
            <person name="Bougher N.L."/>
            <person name="Buchanan P."/>
            <person name="Buyck B."/>
            <person name="Bense V."/>
            <person name="Catcheside P."/>
            <person name="Chovatia M."/>
            <person name="Cooper J."/>
            <person name="Damon W."/>
            <person name="Desjardin D."/>
            <person name="Finy P."/>
            <person name="Geml J."/>
            <person name="Haridas S."/>
            <person name="Hughes K."/>
            <person name="Justo A."/>
            <person name="Karasinski D."/>
            <person name="Kautmanova I."/>
            <person name="Kiss B."/>
            <person name="Kocsube S."/>
            <person name="Kotiranta H."/>
            <person name="LaButti K.M."/>
            <person name="Lechner B.E."/>
            <person name="Liimatainen K."/>
            <person name="Lipzen A."/>
            <person name="Lukacs Z."/>
            <person name="Mihaltcheva S."/>
            <person name="Morgado L.N."/>
            <person name="Niskanen T."/>
            <person name="Noordeloos M.E."/>
            <person name="Ohm R.A."/>
            <person name="Ortiz-Santana B."/>
            <person name="Ovrebo C."/>
            <person name="Racz N."/>
            <person name="Riley R."/>
            <person name="Savchenko A."/>
            <person name="Shiryaev A."/>
            <person name="Soop K."/>
            <person name="Spirin V."/>
            <person name="Szebenyi C."/>
            <person name="Tomsovsky M."/>
            <person name="Tulloss R.E."/>
            <person name="Uehling J."/>
            <person name="Grigoriev I.V."/>
            <person name="Vagvolgyi C."/>
            <person name="Papp T."/>
            <person name="Martin F.M."/>
            <person name="Miettinen O."/>
            <person name="Hibbett D.S."/>
            <person name="Nagy L.G."/>
        </authorList>
    </citation>
    <scope>NUCLEOTIDE SEQUENCE [LARGE SCALE GENOMIC DNA]</scope>
    <source>
        <strain evidence="1 2">CBS 166.37</strain>
    </source>
</reference>
<gene>
    <name evidence="1" type="ORF">BDQ12DRAFT_666652</name>
</gene>
<evidence type="ECO:0000313" key="2">
    <source>
        <dbReference type="Proteomes" id="UP000308652"/>
    </source>
</evidence>
<keyword evidence="2" id="KW-1185">Reference proteome</keyword>
<accession>A0A5C3M044</accession>
<name>A0A5C3M044_9AGAR</name>
<dbReference type="EMBL" id="ML213606">
    <property type="protein sequence ID" value="TFK37726.1"/>
    <property type="molecule type" value="Genomic_DNA"/>
</dbReference>
<dbReference type="AlphaFoldDB" id="A0A5C3M044"/>
<organism evidence="1 2">
    <name type="scientific">Crucibulum laeve</name>
    <dbReference type="NCBI Taxonomy" id="68775"/>
    <lineage>
        <taxon>Eukaryota</taxon>
        <taxon>Fungi</taxon>
        <taxon>Dikarya</taxon>
        <taxon>Basidiomycota</taxon>
        <taxon>Agaricomycotina</taxon>
        <taxon>Agaricomycetes</taxon>
        <taxon>Agaricomycetidae</taxon>
        <taxon>Agaricales</taxon>
        <taxon>Agaricineae</taxon>
        <taxon>Nidulariaceae</taxon>
        <taxon>Crucibulum</taxon>
    </lineage>
</organism>
<evidence type="ECO:0000313" key="1">
    <source>
        <dbReference type="EMBL" id="TFK37726.1"/>
    </source>
</evidence>
<proteinExistence type="predicted"/>
<protein>
    <submittedName>
        <fullName evidence="1">Uncharacterized protein</fullName>
    </submittedName>
</protein>